<reference evidence="1 2" key="1">
    <citation type="submission" date="2017-06" db="EMBL/GenBank/DDBJ databases">
        <authorList>
            <person name="Kim H.J."/>
            <person name="Triplett B.A."/>
        </authorList>
    </citation>
    <scope>NUCLEOTIDE SEQUENCE [LARGE SCALE GENOMIC DNA]</scope>
    <source>
        <strain evidence="1 2">SCA</strain>
    </source>
</reference>
<dbReference type="RefSeq" id="WP_141131470.1">
    <property type="nucleotide sequence ID" value="NZ_FZOJ01000019.1"/>
</dbReference>
<keyword evidence="2" id="KW-1185">Reference proteome</keyword>
<dbReference type="EMBL" id="FZOJ01000019">
    <property type="protein sequence ID" value="SNS73654.1"/>
    <property type="molecule type" value="Genomic_DNA"/>
</dbReference>
<organism evidence="1 2">
    <name type="scientific">Anaerovirgula multivorans</name>
    <dbReference type="NCBI Taxonomy" id="312168"/>
    <lineage>
        <taxon>Bacteria</taxon>
        <taxon>Bacillati</taxon>
        <taxon>Bacillota</taxon>
        <taxon>Clostridia</taxon>
        <taxon>Peptostreptococcales</taxon>
        <taxon>Natronincolaceae</taxon>
        <taxon>Anaerovirgula</taxon>
    </lineage>
</organism>
<dbReference type="PROSITE" id="PS51257">
    <property type="entry name" value="PROKAR_LIPOPROTEIN"/>
    <property type="match status" value="1"/>
</dbReference>
<gene>
    <name evidence="1" type="ORF">SAMN05446037_101913</name>
</gene>
<dbReference type="AlphaFoldDB" id="A0A239H043"/>
<sequence>MNNKTRVAIGLLTFVLGTLVFTGCTSQSKEGLEQDSIGNQREDLVIAIGSEPDGGFDPVIGWMVKAVLEENGQG</sequence>
<protein>
    <submittedName>
        <fullName evidence="1">Uncharacterized protein</fullName>
    </submittedName>
</protein>
<evidence type="ECO:0000313" key="2">
    <source>
        <dbReference type="Proteomes" id="UP000198304"/>
    </source>
</evidence>
<dbReference type="Proteomes" id="UP000198304">
    <property type="component" value="Unassembled WGS sequence"/>
</dbReference>
<name>A0A239H043_9FIRM</name>
<evidence type="ECO:0000313" key="1">
    <source>
        <dbReference type="EMBL" id="SNS73654.1"/>
    </source>
</evidence>
<proteinExistence type="predicted"/>
<accession>A0A239H043</accession>